<dbReference type="OrthoDB" id="5291099at2"/>
<evidence type="ECO:0000313" key="3">
    <source>
        <dbReference type="Proteomes" id="UP000267464"/>
    </source>
</evidence>
<name>A0A3N7HQJ3_9BURK</name>
<dbReference type="RefSeq" id="WP_124541679.1">
    <property type="nucleotide sequence ID" value="NZ_QUSW01000004.1"/>
</dbReference>
<organism evidence="2 3">
    <name type="scientific">Piscinibacter terrae</name>
    <dbReference type="NCBI Taxonomy" id="2496871"/>
    <lineage>
        <taxon>Bacteria</taxon>
        <taxon>Pseudomonadati</taxon>
        <taxon>Pseudomonadota</taxon>
        <taxon>Betaproteobacteria</taxon>
        <taxon>Burkholderiales</taxon>
        <taxon>Sphaerotilaceae</taxon>
        <taxon>Piscinibacter</taxon>
    </lineage>
</organism>
<feature type="region of interest" description="Disordered" evidence="1">
    <location>
        <begin position="1"/>
        <end position="24"/>
    </location>
</feature>
<comment type="caution">
    <text evidence="2">The sequence shown here is derived from an EMBL/GenBank/DDBJ whole genome shotgun (WGS) entry which is preliminary data.</text>
</comment>
<dbReference type="Gene3D" id="3.30.310.170">
    <property type="entry name" value="Outer membrane protein assembly factor BamC"/>
    <property type="match status" value="1"/>
</dbReference>
<dbReference type="InterPro" id="IPR042268">
    <property type="entry name" value="BamC_C"/>
</dbReference>
<sequence>MSGEKVDYRSGGQTRTQGLEVPPDLSQISRDARYTQQGGSISATQFQAGNNATAAVNNSVAPKDIGPVKLVREGNQRWLSVPMPPEQVWPQLQGFWKERGFNLVVDQADTGVMETDWAENRAKLPNDFIRNTVGKVFDSLYSTGTRDKFRTRVERVAGGSEIYVTHRGVEEVYSGDRKETTVWQPRAADPQLEAEMLQRILLRLGVKEEVAKTAVAAPVAAPAHARAVEGQAAATLTVDDAFDRAWRRVGLALDRSGFTVEDRDRTQGLYFVRYVDPAQAGKDEPGFLARVFSFGKKDENTGPVKYRVQVKGQGDVSTVTVLNAQGQPENGEAGQRIVKLLVEDLK</sequence>
<evidence type="ECO:0000256" key="1">
    <source>
        <dbReference type="SAM" id="MobiDB-lite"/>
    </source>
</evidence>
<dbReference type="EMBL" id="QUSW01000004">
    <property type="protein sequence ID" value="RQP23963.1"/>
    <property type="molecule type" value="Genomic_DNA"/>
</dbReference>
<reference evidence="2 3" key="2">
    <citation type="submission" date="2018-12" db="EMBL/GenBank/DDBJ databases">
        <title>Rhizobacter gummiphilus sp. nov., a rubber-degrading bacterium isolated from the soil of a botanical garden in Japan.</title>
        <authorList>
            <person name="Shunsuke S.S."/>
        </authorList>
    </citation>
    <scope>NUCLEOTIDE SEQUENCE [LARGE SCALE GENOMIC DNA]</scope>
    <source>
        <strain evidence="2 3">S-16</strain>
    </source>
</reference>
<dbReference type="Pfam" id="PF06804">
    <property type="entry name" value="Lipoprotein_18"/>
    <property type="match status" value="1"/>
</dbReference>
<protein>
    <submittedName>
        <fullName evidence="2">Outer membrane protein assembly factor BamC</fullName>
    </submittedName>
</protein>
<accession>A0A3N7HQJ3</accession>
<gene>
    <name evidence="2" type="primary">bamC</name>
    <name evidence="2" type="ORF">DZC73_17430</name>
</gene>
<reference evidence="2 3" key="1">
    <citation type="submission" date="2018-08" db="EMBL/GenBank/DDBJ databases">
        <authorList>
            <person name="Khan S.A."/>
            <person name="Jeon C.O."/>
            <person name="Chun B.H."/>
            <person name="Jeong S.E."/>
        </authorList>
    </citation>
    <scope>NUCLEOTIDE SEQUENCE [LARGE SCALE GENOMIC DNA]</scope>
    <source>
        <strain evidence="2 3">S-16</strain>
    </source>
</reference>
<dbReference type="Proteomes" id="UP000267464">
    <property type="component" value="Unassembled WGS sequence"/>
</dbReference>
<dbReference type="InterPro" id="IPR010653">
    <property type="entry name" value="NlpB/DapX"/>
</dbReference>
<evidence type="ECO:0000313" key="2">
    <source>
        <dbReference type="EMBL" id="RQP23963.1"/>
    </source>
</evidence>
<keyword evidence="3" id="KW-1185">Reference proteome</keyword>
<proteinExistence type="predicted"/>
<dbReference type="AlphaFoldDB" id="A0A3N7HQJ3"/>